<dbReference type="OrthoDB" id="1938591at2759"/>
<dbReference type="InterPro" id="IPR001606">
    <property type="entry name" value="ARID_dom"/>
</dbReference>
<dbReference type="CDD" id="cd16100">
    <property type="entry name" value="ARID"/>
    <property type="match status" value="1"/>
</dbReference>
<reference evidence="2" key="1">
    <citation type="submission" date="2021-08" db="EMBL/GenBank/DDBJ databases">
        <title>WGS assembly of Ceratopteris richardii.</title>
        <authorList>
            <person name="Marchant D.B."/>
            <person name="Chen G."/>
            <person name="Jenkins J."/>
            <person name="Shu S."/>
            <person name="Leebens-Mack J."/>
            <person name="Grimwood J."/>
            <person name="Schmutz J."/>
            <person name="Soltis P."/>
            <person name="Soltis D."/>
            <person name="Chen Z.-H."/>
        </authorList>
    </citation>
    <scope>NUCLEOTIDE SEQUENCE</scope>
    <source>
        <strain evidence="2">Whitten #5841</strain>
        <tissue evidence="2">Leaf</tissue>
    </source>
</reference>
<sequence length="634" mass="70030">MPKDMLIAKIAQCNVTHHVMQKGEPCSHEAAVSNHFKDKSCLIACPDGQEMQAITTPTTADNYSGAERLETHLKGDWNLNCRGHGELCSDGELRPAPICIEGKAVNLDRLCSEIATCGGYEQVTNLSMWSSISERLGFGESCGGSVKVVYTKYLKGVNYGKGILKSDLLHKGVDCHIAKAVGDSSVGMVTANCDITGSSSTISLDSSVCHEDSNFETPSKRRRLSYLNSSSSHSDYDLPTTFGNNDIADMIKWLRRVAVCPGDPRKGRGPRGSRQNEAWVEESEIMLIKVRCILWGRKELIYYGGLTSNMAKQRIPPSLYYKDTRKPNANTLEKLRANHTRAIKCGLHVPDAMDTGPEGAHGTSGKVYASGIGQSVGPGLQLSAEYLKSMNEALSIGYLLNSNTTRKRIPIGVHFQALVPEWTGKPNEVLVSSCGEHIRKPFTGIRVWPLLGNVSACEISRVGKGPPSQCECAEPMSIECVKLHIVEKRERLKKEIGIAFYSWGFHDMGESVSRHWKEMEQHVFNMTVRLNPSSLGKNFWDELPAALPVKTMKELVSYYFNVFVVRRRAIENRVMPDSIDSDDDEREVPTSESYNLFGDDAPLDYGKSTGRLSQLVSHHESTGTLSTNVVHQIP</sequence>
<dbReference type="EMBL" id="CM035409">
    <property type="protein sequence ID" value="KAH7438720.1"/>
    <property type="molecule type" value="Genomic_DNA"/>
</dbReference>
<keyword evidence="3" id="KW-1185">Reference proteome</keyword>
<dbReference type="EMBL" id="CM035409">
    <property type="protein sequence ID" value="KAH7438723.1"/>
    <property type="molecule type" value="Genomic_DNA"/>
</dbReference>
<evidence type="ECO:0000313" key="2">
    <source>
        <dbReference type="EMBL" id="KAH7438720.1"/>
    </source>
</evidence>
<comment type="caution">
    <text evidence="2">The sequence shown here is derived from an EMBL/GenBank/DDBJ whole genome shotgun (WGS) entry which is preliminary data.</text>
</comment>
<dbReference type="InterPro" id="IPR036431">
    <property type="entry name" value="ARID_dom_sf"/>
</dbReference>
<dbReference type="Proteomes" id="UP000825935">
    <property type="component" value="Chromosome 4"/>
</dbReference>
<proteinExistence type="predicted"/>
<dbReference type="SUPFAM" id="SSF46774">
    <property type="entry name" value="ARID-like"/>
    <property type="match status" value="1"/>
</dbReference>
<dbReference type="GO" id="GO:0003677">
    <property type="term" value="F:DNA binding"/>
    <property type="evidence" value="ECO:0007669"/>
    <property type="project" value="InterPro"/>
</dbReference>
<accession>A0A8T2UVJ6</accession>
<dbReference type="EMBL" id="CM035409">
    <property type="protein sequence ID" value="KAH7438719.1"/>
    <property type="molecule type" value="Genomic_DNA"/>
</dbReference>
<name>A0A8T2UVJ6_CERRI</name>
<protein>
    <recommendedName>
        <fullName evidence="1">ARID domain-containing protein</fullName>
    </recommendedName>
</protein>
<evidence type="ECO:0000313" key="3">
    <source>
        <dbReference type="Proteomes" id="UP000825935"/>
    </source>
</evidence>
<dbReference type="PROSITE" id="PS51011">
    <property type="entry name" value="ARID"/>
    <property type="match status" value="1"/>
</dbReference>
<dbReference type="Gene3D" id="1.10.150.60">
    <property type="entry name" value="ARID DNA-binding domain"/>
    <property type="match status" value="1"/>
</dbReference>
<dbReference type="PANTHER" id="PTHR46872">
    <property type="entry name" value="DNA BINDING PROTEIN"/>
    <property type="match status" value="1"/>
</dbReference>
<dbReference type="PANTHER" id="PTHR46872:SF10">
    <property type="entry name" value="MYB-LIKE DOMAIN-CONTAINING PROTEIN"/>
    <property type="match status" value="1"/>
</dbReference>
<dbReference type="EMBL" id="CM035409">
    <property type="protein sequence ID" value="KAH7438721.1"/>
    <property type="molecule type" value="Genomic_DNA"/>
</dbReference>
<dbReference type="Pfam" id="PF01388">
    <property type="entry name" value="ARID"/>
    <property type="match status" value="1"/>
</dbReference>
<dbReference type="AlphaFoldDB" id="A0A8T2UVJ6"/>
<organism evidence="2 3">
    <name type="scientific">Ceratopteris richardii</name>
    <name type="common">Triangle waterfern</name>
    <dbReference type="NCBI Taxonomy" id="49495"/>
    <lineage>
        <taxon>Eukaryota</taxon>
        <taxon>Viridiplantae</taxon>
        <taxon>Streptophyta</taxon>
        <taxon>Embryophyta</taxon>
        <taxon>Tracheophyta</taxon>
        <taxon>Polypodiopsida</taxon>
        <taxon>Polypodiidae</taxon>
        <taxon>Polypodiales</taxon>
        <taxon>Pteridineae</taxon>
        <taxon>Pteridaceae</taxon>
        <taxon>Parkerioideae</taxon>
        <taxon>Ceratopteris</taxon>
    </lineage>
</organism>
<evidence type="ECO:0000259" key="1">
    <source>
        <dbReference type="PROSITE" id="PS51011"/>
    </source>
</evidence>
<gene>
    <name evidence="2" type="ORF">KP509_04G028400</name>
</gene>
<feature type="domain" description="ARID" evidence="1">
    <location>
        <begin position="67"/>
        <end position="162"/>
    </location>
</feature>